<dbReference type="Pfam" id="PF01476">
    <property type="entry name" value="LysM"/>
    <property type="match status" value="2"/>
</dbReference>
<evidence type="ECO:0000313" key="3">
    <source>
        <dbReference type="EMBL" id="MDT1062848.1"/>
    </source>
</evidence>
<comment type="caution">
    <text evidence="3">The sequence shown here is derived from an EMBL/GenBank/DDBJ whole genome shotgun (WGS) entry which is preliminary data.</text>
</comment>
<dbReference type="SUPFAM" id="SSF54106">
    <property type="entry name" value="LysM domain"/>
    <property type="match status" value="1"/>
</dbReference>
<evidence type="ECO:0000313" key="4">
    <source>
        <dbReference type="Proteomes" id="UP001251085"/>
    </source>
</evidence>
<evidence type="ECO:0000259" key="2">
    <source>
        <dbReference type="PROSITE" id="PS51782"/>
    </source>
</evidence>
<name>A0ABU3EF23_9RHOB</name>
<dbReference type="PROSITE" id="PS51782">
    <property type="entry name" value="LYSM"/>
    <property type="match status" value="1"/>
</dbReference>
<keyword evidence="4" id="KW-1185">Reference proteome</keyword>
<dbReference type="PANTHER" id="PTHR21666">
    <property type="entry name" value="PEPTIDASE-RELATED"/>
    <property type="match status" value="1"/>
</dbReference>
<dbReference type="InterPro" id="IPR016047">
    <property type="entry name" value="M23ase_b-sheet_dom"/>
</dbReference>
<dbReference type="Pfam" id="PF01551">
    <property type="entry name" value="Peptidase_M23"/>
    <property type="match status" value="1"/>
</dbReference>
<dbReference type="PANTHER" id="PTHR21666:SF270">
    <property type="entry name" value="MUREIN HYDROLASE ACTIVATOR ENVC"/>
    <property type="match status" value="1"/>
</dbReference>
<sequence>MVDFARLACAAGMLAVVVGCSPQGGVNLSTLDADLRGWGGGGLDTAPAAAAAAPRPAPDSRGIISYPSYQVAIARQGDTIAVVAARVGLNAAELARYNAIAADAPLNPGSVVALPRRVAAGAPVAATGGARVTSTTGQVSDPYAGQGVRQPNVPPPAGATGAVTAGAVTQPAASQPRQHVVAQGETAWSIARKYGVSVNDLASWNGLPSSMAVRNGQRLLIPVAGKSPQPLAALTAPGTGSPTPRPPSSSEPLPNEKTKPSNSPTNKPASPDLGKTRTAASGNGKFRMPANGAIIRTYEKGKNEGIDISAAPGTTVSAAAAGTVAAITRDTDQVPIIVLRHPDNLMTVYAGLDDVAVTKGQSVATGTALGKARNKGVVHFEVRNGFDSVDPEKYLN</sequence>
<dbReference type="InterPro" id="IPR018392">
    <property type="entry name" value="LysM"/>
</dbReference>
<gene>
    <name evidence="3" type="ORF">RM190_13295</name>
</gene>
<dbReference type="SMART" id="SM00257">
    <property type="entry name" value="LysM"/>
    <property type="match status" value="2"/>
</dbReference>
<dbReference type="CDD" id="cd12797">
    <property type="entry name" value="M23_peptidase"/>
    <property type="match status" value="1"/>
</dbReference>
<dbReference type="Gene3D" id="2.70.70.10">
    <property type="entry name" value="Glucose Permease (Domain IIA)"/>
    <property type="match status" value="1"/>
</dbReference>
<accession>A0ABU3EF23</accession>
<feature type="domain" description="LysM" evidence="2">
    <location>
        <begin position="177"/>
        <end position="221"/>
    </location>
</feature>
<dbReference type="CDD" id="cd00118">
    <property type="entry name" value="LysM"/>
    <property type="match status" value="1"/>
</dbReference>
<dbReference type="PROSITE" id="PS51257">
    <property type="entry name" value="PROKAR_LIPOPROTEIN"/>
    <property type="match status" value="1"/>
</dbReference>
<protein>
    <submittedName>
        <fullName evidence="3">Peptidoglycan DD-metalloendopeptidase family protein</fullName>
    </submittedName>
</protein>
<feature type="region of interest" description="Disordered" evidence="1">
    <location>
        <begin position="230"/>
        <end position="288"/>
    </location>
</feature>
<organism evidence="3 4">
    <name type="scientific">Paracoccus broussonetiae</name>
    <dbReference type="NCBI Taxonomy" id="3075834"/>
    <lineage>
        <taxon>Bacteria</taxon>
        <taxon>Pseudomonadati</taxon>
        <taxon>Pseudomonadota</taxon>
        <taxon>Alphaproteobacteria</taxon>
        <taxon>Rhodobacterales</taxon>
        <taxon>Paracoccaceae</taxon>
        <taxon>Paracoccus</taxon>
    </lineage>
</organism>
<dbReference type="Gene3D" id="3.10.350.10">
    <property type="entry name" value="LysM domain"/>
    <property type="match status" value="1"/>
</dbReference>
<dbReference type="InterPro" id="IPR050570">
    <property type="entry name" value="Cell_wall_metabolism_enzyme"/>
</dbReference>
<reference evidence="4" key="1">
    <citation type="submission" date="2023-07" db="EMBL/GenBank/DDBJ databases">
        <title>Characterization of two Paracoccaceae strains isolated from Phycosphere and proposal of Xinfangfangia lacusdiani sp. nov.</title>
        <authorList>
            <person name="Deng Y."/>
            <person name="Zhang Y.Q."/>
        </authorList>
    </citation>
    <scope>NUCLEOTIDE SEQUENCE [LARGE SCALE GENOMIC DNA]</scope>
    <source>
        <strain evidence="4">CPCC 101403</strain>
    </source>
</reference>
<evidence type="ECO:0000256" key="1">
    <source>
        <dbReference type="SAM" id="MobiDB-lite"/>
    </source>
</evidence>
<dbReference type="InterPro" id="IPR011055">
    <property type="entry name" value="Dup_hybrid_motif"/>
</dbReference>
<dbReference type="Proteomes" id="UP001251085">
    <property type="component" value="Unassembled WGS sequence"/>
</dbReference>
<dbReference type="InterPro" id="IPR036779">
    <property type="entry name" value="LysM_dom_sf"/>
</dbReference>
<dbReference type="EMBL" id="JAVRQI010000009">
    <property type="protein sequence ID" value="MDT1062848.1"/>
    <property type="molecule type" value="Genomic_DNA"/>
</dbReference>
<dbReference type="SUPFAM" id="SSF51261">
    <property type="entry name" value="Duplicated hybrid motif"/>
    <property type="match status" value="1"/>
</dbReference>
<dbReference type="RefSeq" id="WP_311759941.1">
    <property type="nucleotide sequence ID" value="NZ_JAVRQI010000009.1"/>
</dbReference>
<proteinExistence type="predicted"/>